<proteinExistence type="predicted"/>
<dbReference type="SUPFAM" id="SSF46689">
    <property type="entry name" value="Homeodomain-like"/>
    <property type="match status" value="1"/>
</dbReference>
<accession>A0A2A6BQR5</accession>
<evidence type="ECO:0000313" key="3">
    <source>
        <dbReference type="Proteomes" id="UP000005239"/>
    </source>
</evidence>
<keyword evidence="3" id="KW-1185">Reference proteome</keyword>
<protein>
    <submittedName>
        <fullName evidence="2">Uncharacterized protein</fullName>
    </submittedName>
</protein>
<dbReference type="OrthoDB" id="6159439at2759"/>
<gene>
    <name evidence="2" type="primary">WBGene00282669</name>
</gene>
<evidence type="ECO:0000313" key="2">
    <source>
        <dbReference type="EnsemblMetazoa" id="PPA44300.1"/>
    </source>
</evidence>
<comment type="subcellular location">
    <subcellularLocation>
        <location evidence="1">Nucleus</location>
    </subcellularLocation>
</comment>
<dbReference type="EnsemblMetazoa" id="PPA44300.1">
    <property type="protein sequence ID" value="PPA44300.1"/>
    <property type="gene ID" value="WBGene00282669"/>
</dbReference>
<dbReference type="Proteomes" id="UP000005239">
    <property type="component" value="Unassembled WGS sequence"/>
</dbReference>
<organism evidence="2 3">
    <name type="scientific">Pristionchus pacificus</name>
    <name type="common">Parasitic nematode worm</name>
    <dbReference type="NCBI Taxonomy" id="54126"/>
    <lineage>
        <taxon>Eukaryota</taxon>
        <taxon>Metazoa</taxon>
        <taxon>Ecdysozoa</taxon>
        <taxon>Nematoda</taxon>
        <taxon>Chromadorea</taxon>
        <taxon>Rhabditida</taxon>
        <taxon>Rhabditina</taxon>
        <taxon>Diplogasteromorpha</taxon>
        <taxon>Diplogasteroidea</taxon>
        <taxon>Neodiplogasteridae</taxon>
        <taxon>Pristionchus</taxon>
    </lineage>
</organism>
<accession>A0A8R1YZG4</accession>
<name>A0A2A6BQR5_PRIPA</name>
<reference evidence="2" key="2">
    <citation type="submission" date="2022-06" db="UniProtKB">
        <authorList>
            <consortium name="EnsemblMetazoa"/>
        </authorList>
    </citation>
    <scope>IDENTIFICATION</scope>
    <source>
        <strain evidence="2">PS312</strain>
    </source>
</reference>
<dbReference type="InterPro" id="IPR009057">
    <property type="entry name" value="Homeodomain-like_sf"/>
</dbReference>
<dbReference type="Gene3D" id="1.10.10.60">
    <property type="entry name" value="Homeodomain-like"/>
    <property type="match status" value="1"/>
</dbReference>
<dbReference type="AlphaFoldDB" id="A0A2A6BQR5"/>
<reference evidence="3" key="1">
    <citation type="journal article" date="2008" name="Nat. Genet.">
        <title>The Pristionchus pacificus genome provides a unique perspective on nematode lifestyle and parasitism.</title>
        <authorList>
            <person name="Dieterich C."/>
            <person name="Clifton S.W."/>
            <person name="Schuster L.N."/>
            <person name="Chinwalla A."/>
            <person name="Delehaunty K."/>
            <person name="Dinkelacker I."/>
            <person name="Fulton L."/>
            <person name="Fulton R."/>
            <person name="Godfrey J."/>
            <person name="Minx P."/>
            <person name="Mitreva M."/>
            <person name="Roeseler W."/>
            <person name="Tian H."/>
            <person name="Witte H."/>
            <person name="Yang S.P."/>
            <person name="Wilson R.K."/>
            <person name="Sommer R.J."/>
        </authorList>
    </citation>
    <scope>NUCLEOTIDE SEQUENCE [LARGE SCALE GENOMIC DNA]</scope>
    <source>
        <strain evidence="3">PS312</strain>
    </source>
</reference>
<sequence length="99" mass="11514">MTMPTQWTNYGTSLPQIEETPKVKKPRAPFDRAFRHTDRNRRIMKAIFALHSFPSPAELRMIAEKCGLPLQGIILNAVNYQSDSKEEENCMRISERYSK</sequence>
<dbReference type="GO" id="GO:0005634">
    <property type="term" value="C:nucleus"/>
    <property type="evidence" value="ECO:0007669"/>
    <property type="project" value="UniProtKB-SubCell"/>
</dbReference>
<evidence type="ECO:0000256" key="1">
    <source>
        <dbReference type="ARBA" id="ARBA00004123"/>
    </source>
</evidence>